<evidence type="ECO:0000256" key="3">
    <source>
        <dbReference type="ARBA" id="ARBA00008915"/>
    </source>
</evidence>
<keyword evidence="10" id="KW-0249">Electron transport</keyword>
<dbReference type="PANTHER" id="PTHR13327:SF0">
    <property type="entry name" value="NADH DEHYDROGENASE [UBIQUINONE] 1 BETA SUBCOMPLEX SUBUNIT 11, MITOCHONDRIAL"/>
    <property type="match status" value="1"/>
</dbReference>
<comment type="subunit">
    <text evidence="16">Complex I is composed of 45 different subunits. Interacts with BCAP31.</text>
</comment>
<accession>A0A6P8PXS6</accession>
<evidence type="ECO:0000256" key="6">
    <source>
        <dbReference type="ARBA" id="ARBA00022660"/>
    </source>
</evidence>
<dbReference type="OrthoDB" id="5917019at2759"/>
<dbReference type="GeneID" id="117349938"/>
<evidence type="ECO:0000256" key="2">
    <source>
        <dbReference type="ARBA" id="ARBA00004434"/>
    </source>
</evidence>
<keyword evidence="13 17" id="KW-0472">Membrane</keyword>
<dbReference type="Proteomes" id="UP000515159">
    <property type="component" value="Chromosome 1"/>
</dbReference>
<evidence type="ECO:0000256" key="17">
    <source>
        <dbReference type="SAM" id="Phobius"/>
    </source>
</evidence>
<keyword evidence="18" id="KW-1185">Reference proteome</keyword>
<name>A0A6P8PXS6_GEOSA</name>
<comment type="similarity">
    <text evidence="3">Belongs to the complex I NDUFB11 subunit family.</text>
</comment>
<comment type="subcellular location">
    <subcellularLocation>
        <location evidence="2">Mitochondrion inner membrane</location>
        <topology evidence="2">Single-pass membrane protein</topology>
    </subcellularLocation>
</comment>
<dbReference type="FunCoup" id="A0A6P8PXS6">
    <property type="interactions" value="967"/>
</dbReference>
<gene>
    <name evidence="19" type="primary">LOC117349938</name>
</gene>
<evidence type="ECO:0000256" key="4">
    <source>
        <dbReference type="ARBA" id="ARBA00018632"/>
    </source>
</evidence>
<keyword evidence="9" id="KW-0809">Transit peptide</keyword>
<dbReference type="KEGG" id="gsh:117349938"/>
<keyword evidence="11 17" id="KW-1133">Transmembrane helix</keyword>
<comment type="function">
    <text evidence="1">Accessory subunit of the mitochondrial membrane respiratory chain NADH dehydrogenase (Complex I), that is believed not to be involved in catalysis. Complex I functions in the transfer of electrons from NADH to the respiratory chain. The immediate electron acceptor for the enzyme is believed to be ubiquinone.</text>
</comment>
<evidence type="ECO:0000256" key="11">
    <source>
        <dbReference type="ARBA" id="ARBA00022989"/>
    </source>
</evidence>
<protein>
    <recommendedName>
        <fullName evidence="4">NADH dehydrogenase [ubiquinone] 1 beta subcomplex subunit 11, mitochondrial</fullName>
    </recommendedName>
    <alternativeName>
        <fullName evidence="15">Complex I-ESSS</fullName>
    </alternativeName>
    <alternativeName>
        <fullName evidence="14">NADH-ubiquinone oxidoreductase ESSS subunit</fullName>
    </alternativeName>
</protein>
<evidence type="ECO:0000313" key="18">
    <source>
        <dbReference type="Proteomes" id="UP000515159"/>
    </source>
</evidence>
<dbReference type="InParanoid" id="A0A6P8PXS6"/>
<evidence type="ECO:0000256" key="12">
    <source>
        <dbReference type="ARBA" id="ARBA00023128"/>
    </source>
</evidence>
<keyword evidence="12" id="KW-0496">Mitochondrion</keyword>
<evidence type="ECO:0000256" key="14">
    <source>
        <dbReference type="ARBA" id="ARBA00030753"/>
    </source>
</evidence>
<dbReference type="GO" id="GO:0005743">
    <property type="term" value="C:mitochondrial inner membrane"/>
    <property type="evidence" value="ECO:0007669"/>
    <property type="project" value="UniProtKB-SubCell"/>
</dbReference>
<evidence type="ECO:0000256" key="9">
    <source>
        <dbReference type="ARBA" id="ARBA00022946"/>
    </source>
</evidence>
<dbReference type="AlphaFoldDB" id="A0A6P8PXS6"/>
<keyword evidence="6" id="KW-0679">Respiratory chain</keyword>
<proteinExistence type="inferred from homology"/>
<dbReference type="InterPro" id="IPR019329">
    <property type="entry name" value="NADH_UbQ_OxRdtase_ESSS_su"/>
</dbReference>
<organism evidence="18 19">
    <name type="scientific">Geotrypetes seraphini</name>
    <name type="common">Gaboon caecilian</name>
    <name type="synonym">Caecilia seraphini</name>
    <dbReference type="NCBI Taxonomy" id="260995"/>
    <lineage>
        <taxon>Eukaryota</taxon>
        <taxon>Metazoa</taxon>
        <taxon>Chordata</taxon>
        <taxon>Craniata</taxon>
        <taxon>Vertebrata</taxon>
        <taxon>Euteleostomi</taxon>
        <taxon>Amphibia</taxon>
        <taxon>Gymnophiona</taxon>
        <taxon>Geotrypetes</taxon>
    </lineage>
</organism>
<feature type="transmembrane region" description="Helical" evidence="17">
    <location>
        <begin position="75"/>
        <end position="96"/>
    </location>
</feature>
<evidence type="ECO:0000256" key="5">
    <source>
        <dbReference type="ARBA" id="ARBA00022448"/>
    </source>
</evidence>
<evidence type="ECO:0000256" key="1">
    <source>
        <dbReference type="ARBA" id="ARBA00003195"/>
    </source>
</evidence>
<keyword evidence="8" id="KW-0999">Mitochondrion inner membrane</keyword>
<dbReference type="Pfam" id="PF10183">
    <property type="entry name" value="ESSS"/>
    <property type="match status" value="1"/>
</dbReference>
<evidence type="ECO:0000256" key="13">
    <source>
        <dbReference type="ARBA" id="ARBA00023136"/>
    </source>
</evidence>
<evidence type="ECO:0000313" key="19">
    <source>
        <dbReference type="RefSeq" id="XP_033779598.1"/>
    </source>
</evidence>
<evidence type="ECO:0000256" key="7">
    <source>
        <dbReference type="ARBA" id="ARBA00022692"/>
    </source>
</evidence>
<dbReference type="PANTHER" id="PTHR13327">
    <property type="entry name" value="NADH-UBIQUINONE OXIDOREDUCTASE ESSS SUBUNIT, MITOCHONDRIAL PRECURSOR"/>
    <property type="match status" value="1"/>
</dbReference>
<evidence type="ECO:0000256" key="16">
    <source>
        <dbReference type="ARBA" id="ARBA00046528"/>
    </source>
</evidence>
<evidence type="ECO:0000256" key="15">
    <source>
        <dbReference type="ARBA" id="ARBA00031387"/>
    </source>
</evidence>
<keyword evidence="7 17" id="KW-0812">Transmembrane</keyword>
<dbReference type="RefSeq" id="XP_033779598.1">
    <property type="nucleotide sequence ID" value="XM_033923707.1"/>
</dbReference>
<evidence type="ECO:0000256" key="10">
    <source>
        <dbReference type="ARBA" id="ARBA00022982"/>
    </source>
</evidence>
<evidence type="ECO:0000256" key="8">
    <source>
        <dbReference type="ARBA" id="ARBA00022792"/>
    </source>
</evidence>
<reference evidence="19" key="1">
    <citation type="submission" date="2025-08" db="UniProtKB">
        <authorList>
            <consortium name="RefSeq"/>
        </authorList>
    </citation>
    <scope>IDENTIFICATION</scope>
</reference>
<sequence length="142" mass="16277">MSLWRFCSRLPVAFRASPGVRYRSSVAATTLPGQKVQDVVPASHDDDEEVNLYEKNPDFHGFSKDPIVDLWNMRLAFFFSISVCIVLGSTFVHYLPDQGLREWARREAERVVKKKEALGIPLIEENYYDSSKIILPPDSEEK</sequence>
<keyword evidence="5" id="KW-0813">Transport</keyword>